<dbReference type="Gene3D" id="2.60.40.1090">
    <property type="entry name" value="Fimbrial-type adhesion domain"/>
    <property type="match status" value="1"/>
</dbReference>
<dbReference type="InterPro" id="IPR050263">
    <property type="entry name" value="Bact_Fimbrial_Adh_Pro"/>
</dbReference>
<name>A0AAD1FDZ3_METFU</name>
<feature type="signal peptide" evidence="5">
    <location>
        <begin position="1"/>
        <end position="25"/>
    </location>
</feature>
<organism evidence="7 8">
    <name type="scientific">Metapseudomonas furukawaii</name>
    <name type="common">Pseudomonas furukawaii</name>
    <dbReference type="NCBI Taxonomy" id="1149133"/>
    <lineage>
        <taxon>Bacteria</taxon>
        <taxon>Pseudomonadati</taxon>
        <taxon>Pseudomonadota</taxon>
        <taxon>Gammaproteobacteria</taxon>
        <taxon>Pseudomonadales</taxon>
        <taxon>Pseudomonadaceae</taxon>
        <taxon>Metapseudomonas</taxon>
    </lineage>
</organism>
<dbReference type="InterPro" id="IPR000259">
    <property type="entry name" value="Adhesion_dom_fimbrial"/>
</dbReference>
<gene>
    <name evidence="7" type="ORF">KF707C_4450</name>
</gene>
<dbReference type="PROSITE" id="PS51257">
    <property type="entry name" value="PROKAR_LIPOPROTEIN"/>
    <property type="match status" value="1"/>
</dbReference>
<evidence type="ECO:0000256" key="3">
    <source>
        <dbReference type="ARBA" id="ARBA00022729"/>
    </source>
</evidence>
<evidence type="ECO:0000313" key="7">
    <source>
        <dbReference type="EMBL" id="BAU72133.1"/>
    </source>
</evidence>
<accession>A0AAD1FDZ3</accession>
<dbReference type="SUPFAM" id="SSF49401">
    <property type="entry name" value="Bacterial adhesins"/>
    <property type="match status" value="1"/>
</dbReference>
<evidence type="ECO:0000313" key="8">
    <source>
        <dbReference type="Proteomes" id="UP000218554"/>
    </source>
</evidence>
<evidence type="ECO:0000256" key="2">
    <source>
        <dbReference type="ARBA" id="ARBA00006671"/>
    </source>
</evidence>
<feature type="domain" description="Fimbrial-type adhesion" evidence="6">
    <location>
        <begin position="196"/>
        <end position="325"/>
    </location>
</feature>
<dbReference type="PANTHER" id="PTHR33420:SF12">
    <property type="entry name" value="FIMBRIN-LIKE PROTEIN FIMI-RELATED"/>
    <property type="match status" value="1"/>
</dbReference>
<keyword evidence="8" id="KW-1185">Reference proteome</keyword>
<dbReference type="InterPro" id="IPR036937">
    <property type="entry name" value="Adhesion_dom_fimbrial_sf"/>
</dbReference>
<dbReference type="GO" id="GO:0043709">
    <property type="term" value="P:cell adhesion involved in single-species biofilm formation"/>
    <property type="evidence" value="ECO:0007669"/>
    <property type="project" value="TreeGrafter"/>
</dbReference>
<dbReference type="KEGG" id="pfuw:KF707C_4450"/>
<proteinExistence type="inferred from homology"/>
<reference evidence="7 8" key="2">
    <citation type="journal article" date="2017" name="Int. J. Syst. Evol. Microbiol.">
        <title>Pseudomonas furukawaii sp. nov., a polychlorinated biphenyl-degrading bacterium isolated from biphenyl-contaminated soil in Japan.</title>
        <authorList>
            <person name="Kimura N."/>
            <person name="Watanabe T."/>
            <person name="Suenaga H."/>
            <person name="Fujihara H."/>
            <person name="Futagami T."/>
            <person name="Goto M."/>
            <person name="Hanada S."/>
            <person name="Hirose J."/>
        </authorList>
    </citation>
    <scope>NUCLEOTIDE SEQUENCE [LARGE SCALE GENOMIC DNA]</scope>
    <source>
        <strain evidence="8">DSM 10086 / NBRC 110670 / KF707</strain>
    </source>
</reference>
<dbReference type="EMBL" id="AP014862">
    <property type="protein sequence ID" value="BAU72133.1"/>
    <property type="molecule type" value="Genomic_DNA"/>
</dbReference>
<dbReference type="PANTHER" id="PTHR33420">
    <property type="entry name" value="FIMBRIAL SUBUNIT ELFA-RELATED"/>
    <property type="match status" value="1"/>
</dbReference>
<evidence type="ECO:0000259" key="6">
    <source>
        <dbReference type="Pfam" id="PF00419"/>
    </source>
</evidence>
<keyword evidence="3 5" id="KW-0732">Signal</keyword>
<dbReference type="AlphaFoldDB" id="A0AAD1FDZ3"/>
<dbReference type="RefSeq" id="WP_003453886.1">
    <property type="nucleotide sequence ID" value="NZ_AJMR01000186.1"/>
</dbReference>
<sequence length="328" mass="35707">MNNLKRNTPLSLLLGACLAPFTLSDAWGVECSGTSRTTTFPLPATLTVPRDAPNGTILYDTKGWQYGGDASVSCTGSGTPTLRYGFAATGGAFPSGLKGVYETNVPGVGIKVAWHNSRDNLPDSIDGGTLMRNPREEKPIAATDYTPAQLWWIQLIKIGNIGSGTFRLPAVEVYYQNMLSNRLEFPATALNYQRRGCVVKEYRKPVPMGYVYLHDFSGIGSTAKPQEFSFDLVCDPNMRISYEIYGFGGSNSPALWNNPAKGMATGVGVELLDGNGERVPQWKRLTFGRSGPVTGDLSMPFTARYYQVAEKITPGPMQVPAVLTLFYE</sequence>
<evidence type="ECO:0000256" key="4">
    <source>
        <dbReference type="ARBA" id="ARBA00023263"/>
    </source>
</evidence>
<keyword evidence="4" id="KW-0281">Fimbrium</keyword>
<comment type="similarity">
    <text evidence="2">Belongs to the fimbrial protein family.</text>
</comment>
<protein>
    <submittedName>
        <fullName evidence="7">Fimbrial adhesin</fullName>
    </submittedName>
</protein>
<evidence type="ECO:0000256" key="5">
    <source>
        <dbReference type="SAM" id="SignalP"/>
    </source>
</evidence>
<dbReference type="Pfam" id="PF00419">
    <property type="entry name" value="Fimbrial"/>
    <property type="match status" value="1"/>
</dbReference>
<dbReference type="Proteomes" id="UP000218554">
    <property type="component" value="Chromosome"/>
</dbReference>
<reference evidence="8" key="1">
    <citation type="submission" date="2015-05" db="EMBL/GenBank/DDBJ databases">
        <title>Draft genome sequencing of a biphenyl-degrading bacterium, Pseudomonas balearica KF707 (=NBRC110670).</title>
        <authorList>
            <person name="Kimura N."/>
            <person name="Hirose J."/>
            <person name="Watanabe T."/>
            <person name="Suenaga H."/>
            <person name="Fujihara H."/>
            <person name="Noguchi M."/>
            <person name="Hashimoto M."/>
            <person name="Shimodaira J."/>
            <person name="Tsuchikane K."/>
            <person name="Hosoyama A."/>
            <person name="Yamazoe A."/>
            <person name="Fujita N."/>
            <person name="Furukawa K."/>
        </authorList>
    </citation>
    <scope>NUCLEOTIDE SEQUENCE [LARGE SCALE GENOMIC DNA]</scope>
    <source>
        <strain evidence="8">DSM 10086 / NBRC 110670 / KF707</strain>
    </source>
</reference>
<comment type="subcellular location">
    <subcellularLocation>
        <location evidence="1">Fimbrium</location>
    </subcellularLocation>
</comment>
<dbReference type="GO" id="GO:0009289">
    <property type="term" value="C:pilus"/>
    <property type="evidence" value="ECO:0007669"/>
    <property type="project" value="UniProtKB-SubCell"/>
</dbReference>
<dbReference type="Gene3D" id="2.60.40.3310">
    <property type="match status" value="1"/>
</dbReference>
<feature type="chain" id="PRO_5041935296" evidence="5">
    <location>
        <begin position="26"/>
        <end position="328"/>
    </location>
</feature>
<evidence type="ECO:0000256" key="1">
    <source>
        <dbReference type="ARBA" id="ARBA00004561"/>
    </source>
</evidence>
<dbReference type="InterPro" id="IPR008966">
    <property type="entry name" value="Adhesion_dom_sf"/>
</dbReference>